<sequence>MSDEVFETEPYQCLQSLDDLLMSINPVKDNQGYFILDNKYKTLNSIYLNVDNNNNDNKQLFPLNNNNINTLLNTGNAKEIKYNGKTAMKVELYRMEENSKYTNALNRFLYSSCYHMNIKYIRNRTKPQLRGVFIYSNDFFIEPYQSHFDSNSNHVMTIVVILPTDHNGGEMEFVENKGKTVKEQIDNCKSQIKFIAFKGVNTLKQCYSITNGKRVCLIYDIFNENNTTPPKEPPQEIVSSIVNKYLNLWFHEKMEIKITRDAYKIELTQLSNDLLKEFNIIKNNNNSDISHSFIDNRPCRLKNNNRFRMTPITYNNNTFGKNLKRAPDIDNHQQEKRLKVGNSKNMEKEAQNILDKDEFDSYYHFKEQDIESVGKVIIEALNKFSCTKFDLEILEGTIEIQRTTFNHESDIFYSCKNLKSLNSCSKTNQVHDITTIDCQCILPFGYSASCDDKHSESEFEDKNNTKTYYCTWEKRALFIQHREWRGSTNPVQYIEEKICKWRTNNISCDSERVQSVTTRVFNVLLSPSSKRVLPDNVIHFIKQMKESKVHLIRYYTFKSNKDLTFAASQFGPMAEYLLEQERNALILKLLTYQLWQFSILIHSYLTYSFAGHFYESVVKFYQQHPHRFTNDNWSKICQLIAPKFNDQGVQIMKKYYTTLSLCIPLLNSPLVKLKDLLTQGYPTNQLYQEYLKDLLQYKAPQSMIDQAPKLLNHCVEQMYFKPLRGITLAEAFGKLRLFDQHFNFMNRFLRYITSTYSWREWYSLYEDIHLNMDTRSLSVAHFHHDLLRHILNFYSDNILLTNYTLPPIAKCVPLAPLLVPMSMLVKLILSNPYSKAAKIPYLEYTENGYGR</sequence>
<gene>
    <name evidence="1" type="ORF">CYY_002174</name>
</gene>
<comment type="caution">
    <text evidence="1">The sequence shown here is derived from an EMBL/GenBank/DDBJ whole genome shotgun (WGS) entry which is preliminary data.</text>
</comment>
<dbReference type="EMBL" id="AJWJ01000058">
    <property type="protein sequence ID" value="KAF2076497.1"/>
    <property type="molecule type" value="Genomic_DNA"/>
</dbReference>
<accession>A0A8J4Q1P6</accession>
<dbReference type="AlphaFoldDB" id="A0A8J4Q1P6"/>
<name>A0A8J4Q1P6_9MYCE</name>
<evidence type="ECO:0000313" key="2">
    <source>
        <dbReference type="Proteomes" id="UP000695562"/>
    </source>
</evidence>
<organism evidence="1 2">
    <name type="scientific">Polysphondylium violaceum</name>
    <dbReference type="NCBI Taxonomy" id="133409"/>
    <lineage>
        <taxon>Eukaryota</taxon>
        <taxon>Amoebozoa</taxon>
        <taxon>Evosea</taxon>
        <taxon>Eumycetozoa</taxon>
        <taxon>Dictyostelia</taxon>
        <taxon>Dictyosteliales</taxon>
        <taxon>Dictyosteliaceae</taxon>
        <taxon>Polysphondylium</taxon>
    </lineage>
</organism>
<dbReference type="Proteomes" id="UP000695562">
    <property type="component" value="Unassembled WGS sequence"/>
</dbReference>
<keyword evidence="2" id="KW-1185">Reference proteome</keyword>
<evidence type="ECO:0000313" key="1">
    <source>
        <dbReference type="EMBL" id="KAF2076497.1"/>
    </source>
</evidence>
<reference evidence="1" key="1">
    <citation type="submission" date="2020-01" db="EMBL/GenBank/DDBJ databases">
        <title>Development of genomics and gene disruption for Polysphondylium violaceum indicates a role for the polyketide synthase stlB in stalk morphogenesis.</title>
        <authorList>
            <person name="Narita B."/>
            <person name="Kawabe Y."/>
            <person name="Kin K."/>
            <person name="Saito T."/>
            <person name="Gibbs R."/>
            <person name="Kuspa A."/>
            <person name="Muzny D."/>
            <person name="Queller D."/>
            <person name="Richards S."/>
            <person name="Strassman J."/>
            <person name="Sucgang R."/>
            <person name="Worley K."/>
            <person name="Schaap P."/>
        </authorList>
    </citation>
    <scope>NUCLEOTIDE SEQUENCE</scope>
    <source>
        <strain evidence="1">QSvi11</strain>
    </source>
</reference>
<protein>
    <submittedName>
        <fullName evidence="1">Uncharacterized protein</fullName>
    </submittedName>
</protein>
<proteinExistence type="predicted"/>